<gene>
    <name evidence="1" type="ORF">P174DRAFT_95682</name>
</gene>
<evidence type="ECO:0000313" key="2">
    <source>
        <dbReference type="Proteomes" id="UP000234474"/>
    </source>
</evidence>
<organism evidence="1 2">
    <name type="scientific">Aspergillus novofumigatus (strain IBT 16806)</name>
    <dbReference type="NCBI Taxonomy" id="1392255"/>
    <lineage>
        <taxon>Eukaryota</taxon>
        <taxon>Fungi</taxon>
        <taxon>Dikarya</taxon>
        <taxon>Ascomycota</taxon>
        <taxon>Pezizomycotina</taxon>
        <taxon>Eurotiomycetes</taxon>
        <taxon>Eurotiomycetidae</taxon>
        <taxon>Eurotiales</taxon>
        <taxon>Aspergillaceae</taxon>
        <taxon>Aspergillus</taxon>
        <taxon>Aspergillus subgen. Fumigati</taxon>
    </lineage>
</organism>
<dbReference type="Proteomes" id="UP000234474">
    <property type="component" value="Unassembled WGS sequence"/>
</dbReference>
<accession>A0A2I1CH40</accession>
<comment type="caution">
    <text evidence="1">The sequence shown here is derived from an EMBL/GenBank/DDBJ whole genome shotgun (WGS) entry which is preliminary data.</text>
</comment>
<dbReference type="RefSeq" id="XP_024685538.1">
    <property type="nucleotide sequence ID" value="XM_024832498.1"/>
</dbReference>
<reference evidence="2" key="1">
    <citation type="journal article" date="2018" name="Proc. Natl. Acad. Sci. U.S.A.">
        <title>Linking secondary metabolites to gene clusters through genome sequencing of six diverse Aspergillus species.</title>
        <authorList>
            <person name="Kaerboelling I."/>
            <person name="Vesth T.C."/>
            <person name="Frisvad J.C."/>
            <person name="Nybo J.L."/>
            <person name="Theobald S."/>
            <person name="Kuo A."/>
            <person name="Bowyer P."/>
            <person name="Matsuda Y."/>
            <person name="Mondo S."/>
            <person name="Lyhne E.K."/>
            <person name="Kogle M.E."/>
            <person name="Clum A."/>
            <person name="Lipzen A."/>
            <person name="Salamov A."/>
            <person name="Ngan C.Y."/>
            <person name="Daum C."/>
            <person name="Chiniquy J."/>
            <person name="Barry K."/>
            <person name="LaButti K."/>
            <person name="Haridas S."/>
            <person name="Simmons B.A."/>
            <person name="Magnuson J.K."/>
            <person name="Mortensen U.H."/>
            <person name="Larsen T.O."/>
            <person name="Grigoriev I.V."/>
            <person name="Baker S.E."/>
            <person name="Andersen M.R."/>
        </authorList>
    </citation>
    <scope>NUCLEOTIDE SEQUENCE [LARGE SCALE GENOMIC DNA]</scope>
    <source>
        <strain evidence="2">IBT 16806</strain>
    </source>
</reference>
<dbReference type="GeneID" id="36539836"/>
<keyword evidence="2" id="KW-1185">Reference proteome</keyword>
<dbReference type="VEuPathDB" id="FungiDB:P174DRAFT_95682"/>
<dbReference type="AlphaFoldDB" id="A0A2I1CH40"/>
<protein>
    <submittedName>
        <fullName evidence="1">Uncharacterized protein</fullName>
    </submittedName>
</protein>
<evidence type="ECO:0000313" key="1">
    <source>
        <dbReference type="EMBL" id="PKX96943.1"/>
    </source>
</evidence>
<dbReference type="EMBL" id="MSZS01000002">
    <property type="protein sequence ID" value="PKX96943.1"/>
    <property type="molecule type" value="Genomic_DNA"/>
</dbReference>
<name>A0A2I1CH40_ASPN1</name>
<sequence length="62" mass="7068">MLRISGKSTSIDNLSSVSTMDYWFDSSSGKKPIYMKRLLQLIFKTPALQYSSTAPEHRPMIL</sequence>
<proteinExistence type="predicted"/>